<comment type="similarity">
    <text evidence="1 5">Belongs to the bacterial ribosomal protein bL28 family.</text>
</comment>
<name>A0A926D4I8_9FIRM</name>
<dbReference type="RefSeq" id="WP_249314744.1">
    <property type="nucleotide sequence ID" value="NZ_JACRSR010000001.1"/>
</dbReference>
<evidence type="ECO:0000313" key="7">
    <source>
        <dbReference type="Proteomes" id="UP000623172"/>
    </source>
</evidence>
<dbReference type="Pfam" id="PF00830">
    <property type="entry name" value="Ribosomal_L28"/>
    <property type="match status" value="1"/>
</dbReference>
<keyword evidence="2 5" id="KW-0689">Ribosomal protein</keyword>
<keyword evidence="3 5" id="KW-0687">Ribonucleoprotein</keyword>
<protein>
    <recommendedName>
        <fullName evidence="4 5">Large ribosomal subunit protein bL28</fullName>
    </recommendedName>
</protein>
<dbReference type="GO" id="GO:0003735">
    <property type="term" value="F:structural constituent of ribosome"/>
    <property type="evidence" value="ECO:0007669"/>
    <property type="project" value="InterPro"/>
</dbReference>
<evidence type="ECO:0000256" key="3">
    <source>
        <dbReference type="ARBA" id="ARBA00023274"/>
    </source>
</evidence>
<proteinExistence type="inferred from homology"/>
<dbReference type="AlphaFoldDB" id="A0A926D4I8"/>
<dbReference type="GO" id="GO:1990904">
    <property type="term" value="C:ribonucleoprotein complex"/>
    <property type="evidence" value="ECO:0007669"/>
    <property type="project" value="UniProtKB-KW"/>
</dbReference>
<dbReference type="InterPro" id="IPR026569">
    <property type="entry name" value="Ribosomal_bL28"/>
</dbReference>
<dbReference type="NCBIfam" id="TIGR00009">
    <property type="entry name" value="L28"/>
    <property type="match status" value="1"/>
</dbReference>
<accession>A0A926D4I8</accession>
<dbReference type="GO" id="GO:0005840">
    <property type="term" value="C:ribosome"/>
    <property type="evidence" value="ECO:0007669"/>
    <property type="project" value="UniProtKB-KW"/>
</dbReference>
<dbReference type="PANTHER" id="PTHR39080">
    <property type="entry name" value="50S RIBOSOMAL PROTEIN L28"/>
    <property type="match status" value="1"/>
</dbReference>
<evidence type="ECO:0000313" key="6">
    <source>
        <dbReference type="EMBL" id="MBC8530774.1"/>
    </source>
</evidence>
<dbReference type="InterPro" id="IPR050096">
    <property type="entry name" value="Bacterial_rp_bL28"/>
</dbReference>
<dbReference type="Proteomes" id="UP000623172">
    <property type="component" value="Unassembled WGS sequence"/>
</dbReference>
<comment type="caution">
    <text evidence="6">The sequence shown here is derived from an EMBL/GenBank/DDBJ whole genome shotgun (WGS) entry which is preliminary data.</text>
</comment>
<dbReference type="SUPFAM" id="SSF143800">
    <property type="entry name" value="L28p-like"/>
    <property type="match status" value="1"/>
</dbReference>
<dbReference type="EMBL" id="JACRSR010000001">
    <property type="protein sequence ID" value="MBC8530774.1"/>
    <property type="molecule type" value="Genomic_DNA"/>
</dbReference>
<evidence type="ECO:0000256" key="2">
    <source>
        <dbReference type="ARBA" id="ARBA00022980"/>
    </source>
</evidence>
<gene>
    <name evidence="5" type="primary">rpmB</name>
    <name evidence="6" type="ORF">H8696_02810</name>
</gene>
<organism evidence="6 7">
    <name type="scientific">Gehongia tenuis</name>
    <dbReference type="NCBI Taxonomy" id="2763655"/>
    <lineage>
        <taxon>Bacteria</taxon>
        <taxon>Bacillati</taxon>
        <taxon>Bacillota</taxon>
        <taxon>Clostridia</taxon>
        <taxon>Christensenellales</taxon>
        <taxon>Christensenellaceae</taxon>
        <taxon>Gehongia</taxon>
    </lineage>
</organism>
<dbReference type="InterPro" id="IPR034704">
    <property type="entry name" value="Ribosomal_bL28/bL31-like_sf"/>
</dbReference>
<dbReference type="GO" id="GO:0006412">
    <property type="term" value="P:translation"/>
    <property type="evidence" value="ECO:0007669"/>
    <property type="project" value="UniProtKB-UniRule"/>
</dbReference>
<evidence type="ECO:0000256" key="5">
    <source>
        <dbReference type="HAMAP-Rule" id="MF_00373"/>
    </source>
</evidence>
<dbReference type="InterPro" id="IPR037147">
    <property type="entry name" value="Ribosomal_bL28_sf"/>
</dbReference>
<keyword evidence="7" id="KW-1185">Reference proteome</keyword>
<sequence>MAKYCAICHKGVVSGNNVSHSHKKTRRVWAPNVQKVRIILNGAPKTAYVCTRCLRSGKVERNV</sequence>
<evidence type="ECO:0000256" key="4">
    <source>
        <dbReference type="ARBA" id="ARBA00035174"/>
    </source>
</evidence>
<reference evidence="6" key="1">
    <citation type="submission" date="2020-08" db="EMBL/GenBank/DDBJ databases">
        <title>Genome public.</title>
        <authorList>
            <person name="Liu C."/>
            <person name="Sun Q."/>
        </authorList>
    </citation>
    <scope>NUCLEOTIDE SEQUENCE</scope>
    <source>
        <strain evidence="6">NSJ-53</strain>
    </source>
</reference>
<dbReference type="Gene3D" id="2.30.170.40">
    <property type="entry name" value="Ribosomal protein L28/L24"/>
    <property type="match status" value="1"/>
</dbReference>
<dbReference type="InterPro" id="IPR001383">
    <property type="entry name" value="Ribosomal_bL28_bact-type"/>
</dbReference>
<dbReference type="PANTHER" id="PTHR39080:SF1">
    <property type="entry name" value="LARGE RIBOSOMAL SUBUNIT PROTEIN BL28A"/>
    <property type="match status" value="1"/>
</dbReference>
<dbReference type="HAMAP" id="MF_00373">
    <property type="entry name" value="Ribosomal_bL28"/>
    <property type="match status" value="1"/>
</dbReference>
<evidence type="ECO:0000256" key="1">
    <source>
        <dbReference type="ARBA" id="ARBA00008760"/>
    </source>
</evidence>